<evidence type="ECO:0000313" key="1">
    <source>
        <dbReference type="EMBL" id="WEK37937.1"/>
    </source>
</evidence>
<name>A0AAJ5WYI8_9BACT</name>
<organism evidence="1 2">
    <name type="scientific">Candidatus Pseudobacter hemicellulosilyticus</name>
    <dbReference type="NCBI Taxonomy" id="3121375"/>
    <lineage>
        <taxon>Bacteria</taxon>
        <taxon>Pseudomonadati</taxon>
        <taxon>Bacteroidota</taxon>
        <taxon>Chitinophagia</taxon>
        <taxon>Chitinophagales</taxon>
        <taxon>Chitinophagaceae</taxon>
        <taxon>Pseudobacter</taxon>
    </lineage>
</organism>
<dbReference type="Pfam" id="PF09357">
    <property type="entry name" value="RteC"/>
    <property type="match status" value="1"/>
</dbReference>
<dbReference type="AlphaFoldDB" id="A0AAJ5WYI8"/>
<dbReference type="EMBL" id="CP119311">
    <property type="protein sequence ID" value="WEK37937.1"/>
    <property type="molecule type" value="Genomic_DNA"/>
</dbReference>
<dbReference type="Proteomes" id="UP001220610">
    <property type="component" value="Chromosome"/>
</dbReference>
<protein>
    <submittedName>
        <fullName evidence="1">RteC domain-containing protein</fullName>
    </submittedName>
</protein>
<reference evidence="1" key="1">
    <citation type="submission" date="2023-03" db="EMBL/GenBank/DDBJ databases">
        <title>Andean soil-derived lignocellulolytic bacterial consortium as a source of novel taxa and putative plastic-active enzymes.</title>
        <authorList>
            <person name="Diaz-Garcia L."/>
            <person name="Chuvochina M."/>
            <person name="Feuerriegel G."/>
            <person name="Bunk B."/>
            <person name="Sproer C."/>
            <person name="Streit W.R."/>
            <person name="Rodriguez L.M."/>
            <person name="Overmann J."/>
            <person name="Jimenez D.J."/>
        </authorList>
    </citation>
    <scope>NUCLEOTIDE SEQUENCE</scope>
    <source>
        <strain evidence="1">MAG 7</strain>
    </source>
</reference>
<gene>
    <name evidence="1" type="ORF">P0Y53_10540</name>
</gene>
<sequence length="192" mass="23068">MKEQFLALYQNMITEMEQCSQRFTTEKEQIEFCFQTCERNWFQLQQCLTQLQFSNDTEEIWFFKVLKPRFTALLEYYTLVYKAHLFLPDTDPAEVNNFWQKELRFAEKFFHDNSSFYQYYKSGDTELDELYFVRANNDPTQPSHRSYNINPQATTTHDPLLAALIARERYVHYVREKMGRPPEGHPAESPNP</sequence>
<accession>A0AAJ5WYI8</accession>
<proteinExistence type="predicted"/>
<evidence type="ECO:0000313" key="2">
    <source>
        <dbReference type="Proteomes" id="UP001220610"/>
    </source>
</evidence>
<dbReference type="InterPro" id="IPR018534">
    <property type="entry name" value="Tet_reg_excision_RteC"/>
</dbReference>